<keyword evidence="1" id="KW-0732">Signal</keyword>
<gene>
    <name evidence="3" type="ORF">LX64_03614</name>
</gene>
<evidence type="ECO:0000259" key="2">
    <source>
        <dbReference type="Pfam" id="PF01433"/>
    </source>
</evidence>
<dbReference type="EMBL" id="QLLL01000006">
    <property type="protein sequence ID" value="RAJ02594.1"/>
    <property type="molecule type" value="Genomic_DNA"/>
</dbReference>
<dbReference type="RefSeq" id="WP_158538662.1">
    <property type="nucleotide sequence ID" value="NZ_QLLL01000006.1"/>
</dbReference>
<name>A0A327QFN9_9BACT</name>
<dbReference type="GO" id="GO:0008270">
    <property type="term" value="F:zinc ion binding"/>
    <property type="evidence" value="ECO:0007669"/>
    <property type="project" value="InterPro"/>
</dbReference>
<dbReference type="GO" id="GO:0016020">
    <property type="term" value="C:membrane"/>
    <property type="evidence" value="ECO:0007669"/>
    <property type="project" value="TreeGrafter"/>
</dbReference>
<comment type="caution">
    <text evidence="3">The sequence shown here is derived from an EMBL/GenBank/DDBJ whole genome shotgun (WGS) entry which is preliminary data.</text>
</comment>
<dbReference type="GO" id="GO:0043171">
    <property type="term" value="P:peptide catabolic process"/>
    <property type="evidence" value="ECO:0007669"/>
    <property type="project" value="TreeGrafter"/>
</dbReference>
<dbReference type="SUPFAM" id="SSF55486">
    <property type="entry name" value="Metalloproteases ('zincins'), catalytic domain"/>
    <property type="match status" value="1"/>
</dbReference>
<feature type="domain" description="Peptidase M1 membrane alanine aminopeptidase" evidence="2">
    <location>
        <begin position="368"/>
        <end position="566"/>
    </location>
</feature>
<feature type="signal peptide" evidence="1">
    <location>
        <begin position="1"/>
        <end position="20"/>
    </location>
</feature>
<dbReference type="PANTHER" id="PTHR11533:SF174">
    <property type="entry name" value="PUROMYCIN-SENSITIVE AMINOPEPTIDASE-RELATED"/>
    <property type="match status" value="1"/>
</dbReference>
<dbReference type="InterPro" id="IPR050344">
    <property type="entry name" value="Peptidase_M1_aminopeptidases"/>
</dbReference>
<dbReference type="CDD" id="cd09604">
    <property type="entry name" value="M1_APN_like"/>
    <property type="match status" value="1"/>
</dbReference>
<feature type="chain" id="PRO_5016411809" description="Peptidase M1 membrane alanine aminopeptidase domain-containing protein" evidence="1">
    <location>
        <begin position="21"/>
        <end position="778"/>
    </location>
</feature>
<dbReference type="GO" id="GO:0005615">
    <property type="term" value="C:extracellular space"/>
    <property type="evidence" value="ECO:0007669"/>
    <property type="project" value="TreeGrafter"/>
</dbReference>
<dbReference type="Proteomes" id="UP000249547">
    <property type="component" value="Unassembled WGS sequence"/>
</dbReference>
<dbReference type="Gene3D" id="1.10.390.10">
    <property type="entry name" value="Neutral Protease Domain 2"/>
    <property type="match status" value="1"/>
</dbReference>
<dbReference type="GO" id="GO:0005737">
    <property type="term" value="C:cytoplasm"/>
    <property type="evidence" value="ECO:0007669"/>
    <property type="project" value="TreeGrafter"/>
</dbReference>
<proteinExistence type="predicted"/>
<dbReference type="InterPro" id="IPR014782">
    <property type="entry name" value="Peptidase_M1_dom"/>
</dbReference>
<dbReference type="AlphaFoldDB" id="A0A327QFN9"/>
<evidence type="ECO:0000313" key="3">
    <source>
        <dbReference type="EMBL" id="RAJ02594.1"/>
    </source>
</evidence>
<reference evidence="3 4" key="1">
    <citation type="submission" date="2018-06" db="EMBL/GenBank/DDBJ databases">
        <title>Genomic Encyclopedia of Archaeal and Bacterial Type Strains, Phase II (KMG-II): from individual species to whole genera.</title>
        <authorList>
            <person name="Goeker M."/>
        </authorList>
    </citation>
    <scope>NUCLEOTIDE SEQUENCE [LARGE SCALE GENOMIC DNA]</scope>
    <source>
        <strain evidence="3 4">DSM 23857</strain>
    </source>
</reference>
<dbReference type="GO" id="GO:0042277">
    <property type="term" value="F:peptide binding"/>
    <property type="evidence" value="ECO:0007669"/>
    <property type="project" value="TreeGrafter"/>
</dbReference>
<protein>
    <recommendedName>
        <fullName evidence="2">Peptidase M1 membrane alanine aminopeptidase domain-containing protein</fullName>
    </recommendedName>
</protein>
<dbReference type="Pfam" id="PF01433">
    <property type="entry name" value="Peptidase_M1"/>
    <property type="match status" value="1"/>
</dbReference>
<dbReference type="OrthoDB" id="9814383at2"/>
<evidence type="ECO:0000313" key="4">
    <source>
        <dbReference type="Proteomes" id="UP000249547"/>
    </source>
</evidence>
<keyword evidence="4" id="KW-1185">Reference proteome</keyword>
<organism evidence="3 4">
    <name type="scientific">Chitinophaga skermanii</name>
    <dbReference type="NCBI Taxonomy" id="331697"/>
    <lineage>
        <taxon>Bacteria</taxon>
        <taxon>Pseudomonadati</taxon>
        <taxon>Bacteroidota</taxon>
        <taxon>Chitinophagia</taxon>
        <taxon>Chitinophagales</taxon>
        <taxon>Chitinophagaceae</taxon>
        <taxon>Chitinophaga</taxon>
    </lineage>
</organism>
<dbReference type="InterPro" id="IPR027268">
    <property type="entry name" value="Peptidase_M4/M1_CTD_sf"/>
</dbReference>
<evidence type="ECO:0000256" key="1">
    <source>
        <dbReference type="SAM" id="SignalP"/>
    </source>
</evidence>
<dbReference type="GO" id="GO:0070006">
    <property type="term" value="F:metalloaminopeptidase activity"/>
    <property type="evidence" value="ECO:0007669"/>
    <property type="project" value="TreeGrafter"/>
</dbReference>
<accession>A0A327QFN9</accession>
<sequence>MMKQIFCTTAILCGALLAKAQHNNNPGSNHGNKFEQLGTMIQDPNMYRSASGAPGPKYWQQRADYDITAELNDEKQILKGSEIITYFNNSPDPLTYLWLQLDENEHDPKSDNNSFDESKLGERTNMRQLSNLMPKNLDLGVKIVTVTDAATGKAIPYTINQTMMRIDLPKTLQPGEKFRFKVEWWYNISDRMTVGGRGGYEFFKEDGNYLYTMTQWYPRLAVYSDFQGWQNKQFTGRGEFALTFGNFKVKMTVPADHVIGATGECQNYKEVLSPAQFQRWQKAQSSNDIVEVVTLDEAKNAMKSKASGKKTWVYQADNVRDFAWVSSRRIVWDAMATPIEGKKVMAMSYYGPEAYPLYRKYSTKAVAHTLKVYSKHTIPYPYPVAISVEASNGMEYPMICFNYGRAEKDGTYSEATKYGAIGVIIHEVGHNFFPMIVNSDERQWTWMDEGLNTFCQFLAEQEWDNNYPSQRGPAYKIVDYMKLPKDQLEPIMTNSENIINFGPNAYSKPATALNVLRETVMGRELFDFAFREYARRWAFKHPTPADLFRTMEDASAVDLDWFWRGWFFSTDAVDISLNDVKWFRLDTKSPAVENKYAQAEAEKSMNHISRERNKKEGIKFAVDQDTSLLDFYNKWDRYAVSPAEKEEYNKMLASLTPEERKIYDGKVNFYELSLSNVGGLVMPVIVEWTYTDGTKEVDRISAYIWRKNENNITKVFAKEKQVASIKIDPYRETADIDESNNVWPRSATPSKFELFKMQMAPRGASTGGNPMQKAQQGK</sequence>
<dbReference type="PANTHER" id="PTHR11533">
    <property type="entry name" value="PROTEASE M1 ZINC METALLOPROTEASE"/>
    <property type="match status" value="1"/>
</dbReference>